<keyword evidence="8 13" id="KW-0798">TonB box</keyword>
<dbReference type="Gene3D" id="2.60.40.1120">
    <property type="entry name" value="Carboxypeptidase-like, regulatory domain"/>
    <property type="match status" value="1"/>
</dbReference>
<dbReference type="EMBL" id="QSCO01000020">
    <property type="protein sequence ID" value="RGY05071.1"/>
    <property type="molecule type" value="Genomic_DNA"/>
</dbReference>
<dbReference type="NCBIfam" id="TIGR04056">
    <property type="entry name" value="OMP_RagA_SusC"/>
    <property type="match status" value="1"/>
</dbReference>
<dbReference type="PANTHER" id="PTHR30069:SF29">
    <property type="entry name" value="HEMOGLOBIN AND HEMOGLOBIN-HAPTOGLOBIN-BINDING PROTEIN 1-RELATED"/>
    <property type="match status" value="1"/>
</dbReference>
<evidence type="ECO:0000256" key="6">
    <source>
        <dbReference type="ARBA" id="ARBA00022729"/>
    </source>
</evidence>
<protein>
    <submittedName>
        <fullName evidence="16">SusC/RagA family TonB-linked outer membrane protein</fullName>
    </submittedName>
</protein>
<evidence type="ECO:0000256" key="9">
    <source>
        <dbReference type="ARBA" id="ARBA00023136"/>
    </source>
</evidence>
<dbReference type="InterPro" id="IPR039426">
    <property type="entry name" value="TonB-dep_rcpt-like"/>
</dbReference>
<comment type="similarity">
    <text evidence="12 13">Belongs to the TonB-dependent receptor family.</text>
</comment>
<dbReference type="Proteomes" id="UP001199750">
    <property type="component" value="Unassembled WGS sequence"/>
</dbReference>
<keyword evidence="7" id="KW-0408">Iron</keyword>
<accession>A0A413I9S4</accession>
<dbReference type="SUPFAM" id="SSF56935">
    <property type="entry name" value="Porins"/>
    <property type="match status" value="1"/>
</dbReference>
<evidence type="ECO:0000259" key="14">
    <source>
        <dbReference type="SMART" id="SM00965"/>
    </source>
</evidence>
<proteinExistence type="inferred from homology"/>
<dbReference type="Pfam" id="PF13715">
    <property type="entry name" value="CarbopepD_reg_2"/>
    <property type="match status" value="1"/>
</dbReference>
<dbReference type="PROSITE" id="PS52016">
    <property type="entry name" value="TONB_DEPENDENT_REC_3"/>
    <property type="match status" value="1"/>
</dbReference>
<feature type="domain" description="Secretin/TonB short N-terminal" evidence="14">
    <location>
        <begin position="62"/>
        <end position="113"/>
    </location>
</feature>
<reference evidence="16 17" key="1">
    <citation type="submission" date="2018-08" db="EMBL/GenBank/DDBJ databases">
        <title>A genome reference for cultivated species of the human gut microbiota.</title>
        <authorList>
            <person name="Zou Y."/>
            <person name="Xue W."/>
            <person name="Luo G."/>
        </authorList>
    </citation>
    <scope>NUCLEOTIDE SEQUENCE [LARGE SCALE GENOMIC DNA]</scope>
    <source>
        <strain evidence="16 17">OF03-11</strain>
    </source>
</reference>
<comment type="subcellular location">
    <subcellularLocation>
        <location evidence="1 12">Cell outer membrane</location>
        <topology evidence="1 12">Multi-pass membrane protein</topology>
    </subcellularLocation>
</comment>
<name>A0A413I9S4_9BACT</name>
<dbReference type="InterPro" id="IPR008969">
    <property type="entry name" value="CarboxyPept-like_regulatory"/>
</dbReference>
<evidence type="ECO:0000256" key="12">
    <source>
        <dbReference type="PROSITE-ProRule" id="PRU01360"/>
    </source>
</evidence>
<dbReference type="GO" id="GO:0015344">
    <property type="term" value="F:siderophore uptake transmembrane transporter activity"/>
    <property type="evidence" value="ECO:0007669"/>
    <property type="project" value="TreeGrafter"/>
</dbReference>
<comment type="caution">
    <text evidence="16">The sequence shown here is derived from an EMBL/GenBank/DDBJ whole genome shotgun (WGS) entry which is preliminary data.</text>
</comment>
<keyword evidence="3 12" id="KW-1134">Transmembrane beta strand</keyword>
<evidence type="ECO:0000313" key="17">
    <source>
        <dbReference type="Proteomes" id="UP000284434"/>
    </source>
</evidence>
<dbReference type="Gene3D" id="2.170.130.10">
    <property type="entry name" value="TonB-dependent receptor, plug domain"/>
    <property type="match status" value="1"/>
</dbReference>
<dbReference type="InterPro" id="IPR023996">
    <property type="entry name" value="TonB-dep_OMP_SusC/RagA"/>
</dbReference>
<evidence type="ECO:0000256" key="8">
    <source>
        <dbReference type="ARBA" id="ARBA00023077"/>
    </source>
</evidence>
<dbReference type="Pfam" id="PF07660">
    <property type="entry name" value="STN"/>
    <property type="match status" value="1"/>
</dbReference>
<keyword evidence="9 12" id="KW-0472">Membrane</keyword>
<dbReference type="Gene3D" id="2.40.170.20">
    <property type="entry name" value="TonB-dependent receptor, beta-barrel domain"/>
    <property type="match status" value="1"/>
</dbReference>
<dbReference type="Proteomes" id="UP000284434">
    <property type="component" value="Unassembled WGS sequence"/>
</dbReference>
<dbReference type="EMBL" id="JAKNDN010000031">
    <property type="protein sequence ID" value="MCG4961145.1"/>
    <property type="molecule type" value="Genomic_DNA"/>
</dbReference>
<dbReference type="GO" id="GO:0009279">
    <property type="term" value="C:cell outer membrane"/>
    <property type="evidence" value="ECO:0007669"/>
    <property type="project" value="UniProtKB-SubCell"/>
</dbReference>
<keyword evidence="6" id="KW-0732">Signal</keyword>
<dbReference type="NCBIfam" id="TIGR04057">
    <property type="entry name" value="SusC_RagA_signa"/>
    <property type="match status" value="1"/>
</dbReference>
<dbReference type="SUPFAM" id="SSF49464">
    <property type="entry name" value="Carboxypeptidase regulatory domain-like"/>
    <property type="match status" value="1"/>
</dbReference>
<evidence type="ECO:0000256" key="1">
    <source>
        <dbReference type="ARBA" id="ARBA00004571"/>
    </source>
</evidence>
<evidence type="ECO:0000256" key="3">
    <source>
        <dbReference type="ARBA" id="ARBA00022452"/>
    </source>
</evidence>
<dbReference type="SMART" id="SM00965">
    <property type="entry name" value="STN"/>
    <property type="match status" value="1"/>
</dbReference>
<dbReference type="Pfam" id="PF07715">
    <property type="entry name" value="Plug"/>
    <property type="match status" value="1"/>
</dbReference>
<evidence type="ECO:0000256" key="7">
    <source>
        <dbReference type="ARBA" id="ARBA00023004"/>
    </source>
</evidence>
<dbReference type="InterPro" id="IPR000531">
    <property type="entry name" value="Beta-barrel_TonB"/>
</dbReference>
<keyword evidence="4" id="KW-0410">Iron transport</keyword>
<dbReference type="InterPro" id="IPR023997">
    <property type="entry name" value="TonB-dep_OMP_SusC/RagA_CS"/>
</dbReference>
<evidence type="ECO:0000256" key="4">
    <source>
        <dbReference type="ARBA" id="ARBA00022496"/>
    </source>
</evidence>
<keyword evidence="4" id="KW-0406">Ion transport</keyword>
<sequence>MKENDFFLPPKKKNGDVVLFMFLFFLLLPGFSIAQYKAQLNIDIKNGTLVNVFENIQKQSAYRFMYSNQDVAAIKNISVQREGVSVQEILDIVLKGHNLTYLIEDKIIFIKKQSQTSVTKIRGRVTDTKSEPLAGVTILIEGTCIGTTTDSNGNYVFTIPDIDKINIIYSFIGMAPYKVAYTGQENINVILKESAETMDEVVVTGYQTLRKSDVVGSVSTVKASDIMMPVYTSVDQMLQGRVAGMMVMNTSSRVGTSPKIRIRGTSTILGNQDPLWVVDGVIQPDPIPLNQNDLMVDDLKNILGNQISWLNPADIETVTVLKDASATAIYGSKAANGVIVITTKRGKQEGMTVNYNGTFSFRSRPHYGLFNLMNSQERIQFSREAFAAGAIYNEAPIASLNTYEGIMSMFYNKQITPQEAENAIHRLERTNTDWFDILTRNSFSHNHNLSVSGGSEKVIYNVSLGYSDQSGIEINNDAQNLSGRVNLGIRLHPKVHVDLSLVGSINKTWGYAANVSPLEYATETSRSVLAYNEDGSRHFQGIRTNYAYNENPVILGYNILNEIDHSYSLNKSSQINGNINFSWDILPWLKYEFVGGINNNIGTSEAYAGEQTYYIASTFRGYDFGSEAYGSEKYKAAILPSGGELYNGSSDVQGWNIQNKITFSKTFQEDHRLNVLIGTEVTSTKTANKSQKMFGYVKERGESVVKPTPLNELVPIGNRPAPGLGLFEELYNGNGWLRNTLTANQFSIFATLAYSFKNRYVINASMRNDASNRFGQDQNKRFDPTYSFGASWNVAQEPWLQNISNIINQFNLRASYGIQGNAVNSISPELILRMDEIKPYYGDYMSKISRIPNPHLSWERTKTWNFGLDIQVIRWISMNIEYYTKKSNNIVNQSIALEYGRVGTEVNGGRVVNSGVEYTLNITPIRTKDWAWTIGFNSSKNWNKAKTQSISEISLQDYISGSSDKVLKEGFALSSFWSYDFKRLSSVDGSPEFNRLFQEDAQGNILKGEDGAPLLKGVNEYTDMLVYSGKMEPDFTGGLTTRLRWKGLTFGANFSLLLGAKKRLPNPYPNLGNIPLSNVNLSKDLINRWKKPGDEAYTYIPGVYTGRIANYWRLQDDRTYNMYQMWGESDIMVAKADFLRCQQISLTWTANDKICTKMRVKSFSINAIMNNVFVVADKKFHGFDPELGDSVQPKTYSFGITVGF</sequence>
<evidence type="ECO:0000256" key="13">
    <source>
        <dbReference type="RuleBase" id="RU003357"/>
    </source>
</evidence>
<keyword evidence="2 12" id="KW-0813">Transport</keyword>
<evidence type="ECO:0000313" key="15">
    <source>
        <dbReference type="EMBL" id="MCG4961145.1"/>
    </source>
</evidence>
<dbReference type="AlphaFoldDB" id="A0A413I9S4"/>
<keyword evidence="10" id="KW-0675">Receptor</keyword>
<evidence type="ECO:0000256" key="11">
    <source>
        <dbReference type="ARBA" id="ARBA00023237"/>
    </source>
</evidence>
<gene>
    <name evidence="16" type="ORF">DXA53_14020</name>
    <name evidence="15" type="ORF">L0P03_15000</name>
</gene>
<evidence type="ECO:0000313" key="16">
    <source>
        <dbReference type="EMBL" id="RGY05071.1"/>
    </source>
</evidence>
<evidence type="ECO:0000256" key="5">
    <source>
        <dbReference type="ARBA" id="ARBA00022692"/>
    </source>
</evidence>
<organism evidence="16 17">
    <name type="scientific">Odoribacter splanchnicus</name>
    <dbReference type="NCBI Taxonomy" id="28118"/>
    <lineage>
        <taxon>Bacteria</taxon>
        <taxon>Pseudomonadati</taxon>
        <taxon>Bacteroidota</taxon>
        <taxon>Bacteroidia</taxon>
        <taxon>Bacteroidales</taxon>
        <taxon>Odoribacteraceae</taxon>
        <taxon>Odoribacter</taxon>
    </lineage>
</organism>
<dbReference type="InterPro" id="IPR037066">
    <property type="entry name" value="Plug_dom_sf"/>
</dbReference>
<dbReference type="InterPro" id="IPR012910">
    <property type="entry name" value="Plug_dom"/>
</dbReference>
<evidence type="ECO:0000256" key="2">
    <source>
        <dbReference type="ARBA" id="ARBA00022448"/>
    </source>
</evidence>
<evidence type="ECO:0000256" key="10">
    <source>
        <dbReference type="ARBA" id="ARBA00023170"/>
    </source>
</evidence>
<dbReference type="InterPro" id="IPR036942">
    <property type="entry name" value="Beta-barrel_TonB_sf"/>
</dbReference>
<dbReference type="Pfam" id="PF00593">
    <property type="entry name" value="TonB_dep_Rec_b-barrel"/>
    <property type="match status" value="1"/>
</dbReference>
<reference evidence="15" key="2">
    <citation type="submission" date="2022-01" db="EMBL/GenBank/DDBJ databases">
        <title>Collection of gut derived symbiotic bacterial strains cultured from healthy donors.</title>
        <authorList>
            <person name="Lin H."/>
            <person name="Kohout C."/>
            <person name="Waligurski E."/>
            <person name="Pamer E.G."/>
        </authorList>
    </citation>
    <scope>NUCLEOTIDE SEQUENCE</scope>
    <source>
        <strain evidence="15">DFI.1.149</strain>
    </source>
</reference>
<dbReference type="InterPro" id="IPR011662">
    <property type="entry name" value="Secretin/TonB_short_N"/>
</dbReference>
<dbReference type="RefSeq" id="WP_118104472.1">
    <property type="nucleotide sequence ID" value="NZ_JADMSC010000044.1"/>
</dbReference>
<dbReference type="PANTHER" id="PTHR30069">
    <property type="entry name" value="TONB-DEPENDENT OUTER MEMBRANE RECEPTOR"/>
    <property type="match status" value="1"/>
</dbReference>
<keyword evidence="5 12" id="KW-0812">Transmembrane</keyword>
<keyword evidence="11 12" id="KW-0998">Cell outer membrane</keyword>
<dbReference type="GO" id="GO:0044718">
    <property type="term" value="P:siderophore transmembrane transport"/>
    <property type="evidence" value="ECO:0007669"/>
    <property type="project" value="TreeGrafter"/>
</dbReference>